<dbReference type="RefSeq" id="WP_186890886.1">
    <property type="nucleotide sequence ID" value="NZ_JACOFU010000003.1"/>
</dbReference>
<protein>
    <recommendedName>
        <fullName evidence="3">Beta-1,3-glucanase N-terminal domain-containing protein</fullName>
    </recommendedName>
</protein>
<keyword evidence="2" id="KW-1185">Reference proteome</keyword>
<evidence type="ECO:0000313" key="1">
    <source>
        <dbReference type="EMBL" id="MBC3831860.1"/>
    </source>
</evidence>
<gene>
    <name evidence="1" type="ORF">H8K33_10095</name>
</gene>
<comment type="caution">
    <text evidence="1">The sequence shown here is derived from an EMBL/GenBank/DDBJ whole genome shotgun (WGS) entry which is preliminary data.</text>
</comment>
<organism evidence="1 2">
    <name type="scientific">Undibacterium amnicola</name>
    <dbReference type="NCBI Taxonomy" id="1834038"/>
    <lineage>
        <taxon>Bacteria</taxon>
        <taxon>Pseudomonadati</taxon>
        <taxon>Pseudomonadota</taxon>
        <taxon>Betaproteobacteria</taxon>
        <taxon>Burkholderiales</taxon>
        <taxon>Oxalobacteraceae</taxon>
        <taxon>Undibacterium</taxon>
    </lineage>
</organism>
<dbReference type="Proteomes" id="UP000643610">
    <property type="component" value="Unassembled WGS sequence"/>
</dbReference>
<sequence>MSTLNQIKIENNSGLDATQYTVWVAGFMADAMDGTKFQTLQTKGNFSAAAVASTAPFINVNNGLSIDVPDVTNSGNNRLVFTVTSATDTPPDYPLNGYTAYPFPGVPGVAPAGPYDIFEFGPNAQYDVSAVDSFGMNLSFTVSGDTSTYGVVTSISRAQIATAFTSFMSTDPCGTNFSQLLFTSPTSAGYPQLIETQFSAIVSPKDWLAIYPTTAGLSDYWQNTVDALFTSGNQLSFYLNGATVGTYTGSSDGTQFTFSGPDQMSIVVPKSDFAGVQPFVQSVRGSNGGTQATANAIVQDGVVVAIQVTNGGSGYIAPPLVAISPQGNDGTSAVAVATIEDGVVTQINVTNGGSQYADSAQVLFSEQSPTEYAAFGQIEAAIFEAFSRGVVLDGVMDSSSTIPTNYSSDAWTNTSNWYSNHNNAYNQAPSVYDAYAKFFHTGKVEGTSIFGLNSSGQFAMVYGFSLDENPNVGSSSQNIPPGSWPGSLNVPAKTNYNVGSQTVTVTIGPWV</sequence>
<reference evidence="1 2" key="1">
    <citation type="submission" date="2020-08" db="EMBL/GenBank/DDBJ databases">
        <title>Novel species isolated from subtropical streams in China.</title>
        <authorList>
            <person name="Lu H."/>
        </authorList>
    </citation>
    <scope>NUCLEOTIDE SEQUENCE [LARGE SCALE GENOMIC DNA]</scope>
    <source>
        <strain evidence="1 2">KCTC 52442</strain>
    </source>
</reference>
<accession>A0ABR6XQT5</accession>
<dbReference type="EMBL" id="JACOFU010000003">
    <property type="protein sequence ID" value="MBC3831860.1"/>
    <property type="molecule type" value="Genomic_DNA"/>
</dbReference>
<name>A0ABR6XQT5_9BURK</name>
<evidence type="ECO:0000313" key="2">
    <source>
        <dbReference type="Proteomes" id="UP000643610"/>
    </source>
</evidence>
<evidence type="ECO:0008006" key="3">
    <source>
        <dbReference type="Google" id="ProtNLM"/>
    </source>
</evidence>
<proteinExistence type="predicted"/>